<dbReference type="Gene3D" id="3.40.1390.30">
    <property type="entry name" value="NIF3 (NGG1p interacting factor 3)-like"/>
    <property type="match status" value="1"/>
</dbReference>
<reference evidence="3 4" key="1">
    <citation type="journal article" date="2015" name="Nature">
        <title>rRNA introns, odd ribosomes, and small enigmatic genomes across a large radiation of phyla.</title>
        <authorList>
            <person name="Brown C.T."/>
            <person name="Hug L.A."/>
            <person name="Thomas B.C."/>
            <person name="Sharon I."/>
            <person name="Castelle C.J."/>
            <person name="Singh A."/>
            <person name="Wilkins M.J."/>
            <person name="Williams K.H."/>
            <person name="Banfield J.F."/>
        </authorList>
    </citation>
    <scope>NUCLEOTIDE SEQUENCE [LARGE SCALE GENOMIC DNA]</scope>
</reference>
<dbReference type="STRING" id="1618336.US94_C0047G0002"/>
<dbReference type="EMBL" id="LBUX01000047">
    <property type="protein sequence ID" value="KKQ72047.1"/>
    <property type="molecule type" value="Genomic_DNA"/>
</dbReference>
<keyword evidence="2" id="KW-0479">Metal-binding</keyword>
<proteinExistence type="inferred from homology"/>
<gene>
    <name evidence="3" type="ORF">US94_C0047G0002</name>
</gene>
<evidence type="ECO:0008006" key="5">
    <source>
        <dbReference type="Google" id="ProtNLM"/>
    </source>
</evidence>
<dbReference type="Proteomes" id="UP000034498">
    <property type="component" value="Unassembled WGS sequence"/>
</dbReference>
<dbReference type="Pfam" id="PF01784">
    <property type="entry name" value="DUF34_NIF3"/>
    <property type="match status" value="1"/>
</dbReference>
<accession>A0A0G0JZW1</accession>
<evidence type="ECO:0000313" key="3">
    <source>
        <dbReference type="EMBL" id="KKQ72047.1"/>
    </source>
</evidence>
<feature type="binding site" evidence="2">
    <location>
        <position position="100"/>
    </location>
    <ligand>
        <name>a divalent metal cation</name>
        <dbReference type="ChEBI" id="CHEBI:60240"/>
        <label>1</label>
    </ligand>
</feature>
<dbReference type="SUPFAM" id="SSF102705">
    <property type="entry name" value="NIF3 (NGG1p interacting factor 3)-like"/>
    <property type="match status" value="1"/>
</dbReference>
<sequence length="315" mass="34784">MTIKQIYNLALEMGKNADPRGKRGIERWLELQKKKFNKLTAEEREFFDRENLTNPYADSRLHFGDLSKQVKTILVGIDAEEAEIALIKALNTEIDLIITHHPIGKALAALDEVMHLQADLMAAYGVPINVAEGVMRERIEQVSRGLSPANHARAVDAARLAGVPIMNIHTPADNLVFVFLQKLMDKKKPELVGEIVEVLQKIPEYKIATLNNAGPRIFAGNPENRAGKIVALDITGGTSGAKEIYPELAKAGVGTIIGMHMKEENRTEALKNHLNVVIAGHISSDSLGMNLFLDKLSEKNIKIIPCGGLIRVRRK</sequence>
<comment type="caution">
    <text evidence="3">The sequence shown here is derived from an EMBL/GenBank/DDBJ whole genome shotgun (WGS) entry which is preliminary data.</text>
</comment>
<dbReference type="GO" id="GO:0046872">
    <property type="term" value="F:metal ion binding"/>
    <property type="evidence" value="ECO:0007669"/>
    <property type="project" value="UniProtKB-KW"/>
</dbReference>
<organism evidence="3 4">
    <name type="scientific">Berkelbacteria bacterium GW2011_GWB1_38_5</name>
    <dbReference type="NCBI Taxonomy" id="1618336"/>
    <lineage>
        <taxon>Bacteria</taxon>
        <taxon>Candidatus Berkelbacteria</taxon>
    </lineage>
</organism>
<dbReference type="InterPro" id="IPR002678">
    <property type="entry name" value="DUF34/NIF3"/>
</dbReference>
<dbReference type="PATRIC" id="fig|1618336.3.peg.622"/>
<feature type="binding site" evidence="2">
    <location>
        <position position="101"/>
    </location>
    <ligand>
        <name>a divalent metal cation</name>
        <dbReference type="ChEBI" id="CHEBI:60240"/>
        <label>1</label>
    </ligand>
</feature>
<protein>
    <recommendedName>
        <fullName evidence="5">NIF3 (NGG1p interacting factor 3)-like protein</fullName>
    </recommendedName>
</protein>
<dbReference type="InterPro" id="IPR036069">
    <property type="entry name" value="DUF34/NIF3_sf"/>
</dbReference>
<evidence type="ECO:0000256" key="2">
    <source>
        <dbReference type="PIRSR" id="PIRSR602678-1"/>
    </source>
</evidence>
<dbReference type="AlphaFoldDB" id="A0A0G0JZW1"/>
<comment type="similarity">
    <text evidence="1">Belongs to the GTP cyclohydrolase I type 2/NIF3 family.</text>
</comment>
<evidence type="ECO:0000313" key="4">
    <source>
        <dbReference type="Proteomes" id="UP000034498"/>
    </source>
</evidence>
<name>A0A0G0JZW1_9BACT</name>
<evidence type="ECO:0000256" key="1">
    <source>
        <dbReference type="ARBA" id="ARBA00006964"/>
    </source>
</evidence>